<gene>
    <name evidence="2" type="ORF">C7402_12640</name>
</gene>
<dbReference type="Pfam" id="PF11005">
    <property type="entry name" value="DUF2844"/>
    <property type="match status" value="1"/>
</dbReference>
<feature type="signal peptide" evidence="1">
    <location>
        <begin position="1"/>
        <end position="31"/>
    </location>
</feature>
<proteinExistence type="predicted"/>
<dbReference type="Proteomes" id="UP000245712">
    <property type="component" value="Unassembled WGS sequence"/>
</dbReference>
<keyword evidence="3" id="KW-1185">Reference proteome</keyword>
<evidence type="ECO:0000256" key="1">
    <source>
        <dbReference type="SAM" id="SignalP"/>
    </source>
</evidence>
<keyword evidence="1" id="KW-0732">Signal</keyword>
<dbReference type="RefSeq" id="WP_112176761.1">
    <property type="nucleotide sequence ID" value="NZ_QEOB01000026.1"/>
</dbReference>
<reference evidence="2 3" key="1">
    <citation type="submission" date="2018-05" db="EMBL/GenBank/DDBJ databases">
        <title>Genomic Encyclopedia of Type Strains, Phase IV (KMG-V): Genome sequencing to study the core and pangenomes of soil and plant-associated prokaryotes.</title>
        <authorList>
            <person name="Whitman W."/>
        </authorList>
    </citation>
    <scope>NUCLEOTIDE SEQUENCE [LARGE SCALE GENOMIC DNA]</scope>
    <source>
        <strain evidence="2 3">SCZa-39</strain>
    </source>
</reference>
<name>A0ABX5KAC4_9BURK</name>
<evidence type="ECO:0000313" key="2">
    <source>
        <dbReference type="EMBL" id="PVX71993.1"/>
    </source>
</evidence>
<sequence>MKTCSLIQAGRAAACACALSCLSLAAAPAHAALGDAPTVPPGASSHPLAGGAARVVSYVDDGGATVNEYVASASGTVFAYTWQGPTQPNLEALLGRYAADWRSAAAAQHAAGRDDLHGARVVGAQVVVETGGHMRAYAGRAWLPAALPEGVAEGDLQ</sequence>
<dbReference type="InterPro" id="IPR021267">
    <property type="entry name" value="DUF2844"/>
</dbReference>
<accession>A0ABX5KAC4</accession>
<evidence type="ECO:0000313" key="3">
    <source>
        <dbReference type="Proteomes" id="UP000245712"/>
    </source>
</evidence>
<dbReference type="EMBL" id="QEOB01000026">
    <property type="protein sequence ID" value="PVX71993.1"/>
    <property type="molecule type" value="Genomic_DNA"/>
</dbReference>
<protein>
    <submittedName>
        <fullName evidence="2">Uncharacterized protein DUF2844</fullName>
    </submittedName>
</protein>
<organism evidence="2 3">
    <name type="scientific">Paraburkholderia unamae</name>
    <dbReference type="NCBI Taxonomy" id="219649"/>
    <lineage>
        <taxon>Bacteria</taxon>
        <taxon>Pseudomonadati</taxon>
        <taxon>Pseudomonadota</taxon>
        <taxon>Betaproteobacteria</taxon>
        <taxon>Burkholderiales</taxon>
        <taxon>Burkholderiaceae</taxon>
        <taxon>Paraburkholderia</taxon>
    </lineage>
</organism>
<feature type="chain" id="PRO_5046208198" evidence="1">
    <location>
        <begin position="32"/>
        <end position="157"/>
    </location>
</feature>
<comment type="caution">
    <text evidence="2">The sequence shown here is derived from an EMBL/GenBank/DDBJ whole genome shotgun (WGS) entry which is preliminary data.</text>
</comment>